<dbReference type="Gene3D" id="1.20.58.1480">
    <property type="match status" value="1"/>
</dbReference>
<dbReference type="STRING" id="64791.A0A151X4N5"/>
<dbReference type="InterPro" id="IPR046336">
    <property type="entry name" value="Lon_prtase_N_sf"/>
</dbReference>
<evidence type="ECO:0000256" key="10">
    <source>
        <dbReference type="ARBA" id="ARBA00030079"/>
    </source>
</evidence>
<dbReference type="PANTHER" id="PTHR46732:SF8">
    <property type="entry name" value="ATP-DEPENDENT PROTEASE LA (LON) DOMAIN PROTEIN"/>
    <property type="match status" value="1"/>
</dbReference>
<dbReference type="Pfam" id="PF02190">
    <property type="entry name" value="LON_substr_bdg"/>
    <property type="match status" value="1"/>
</dbReference>
<reference evidence="15 16" key="1">
    <citation type="submission" date="2015-09" db="EMBL/GenBank/DDBJ databases">
        <title>Trachymyrmex zeteki WGS genome.</title>
        <authorList>
            <person name="Nygaard S."/>
            <person name="Hu H."/>
            <person name="Boomsma J."/>
            <person name="Zhang G."/>
        </authorList>
    </citation>
    <scope>NUCLEOTIDE SEQUENCE [LARGE SCALE GENOMIC DNA]</scope>
    <source>
        <strain evidence="15">Tzet28-1</strain>
        <tissue evidence="15">Whole body</tissue>
    </source>
</reference>
<evidence type="ECO:0000256" key="6">
    <source>
        <dbReference type="ARBA" id="ARBA00022786"/>
    </source>
</evidence>
<evidence type="ECO:0000256" key="4">
    <source>
        <dbReference type="ARBA" id="ARBA00014394"/>
    </source>
</evidence>
<keyword evidence="8" id="KW-0832">Ubl conjugation</keyword>
<evidence type="ECO:0000256" key="3">
    <source>
        <dbReference type="ARBA" id="ARBA00005293"/>
    </source>
</evidence>
<evidence type="ECO:0000259" key="13">
    <source>
        <dbReference type="PROSITE" id="PS51787"/>
    </source>
</evidence>
<dbReference type="CDD" id="cd15777">
    <property type="entry name" value="CRBN_C_like"/>
    <property type="match status" value="1"/>
</dbReference>
<evidence type="ECO:0000256" key="2">
    <source>
        <dbReference type="ARBA" id="ARBA00004906"/>
    </source>
</evidence>
<dbReference type="GO" id="GO:0016567">
    <property type="term" value="P:protein ubiquitination"/>
    <property type="evidence" value="ECO:0007669"/>
    <property type="project" value="UniProtKB-UniPathway"/>
</dbReference>
<dbReference type="InterPro" id="IPR034750">
    <property type="entry name" value="CULT"/>
</dbReference>
<evidence type="ECO:0000256" key="11">
    <source>
        <dbReference type="ARBA" id="ARBA00046075"/>
    </source>
</evidence>
<dbReference type="SUPFAM" id="SSF88697">
    <property type="entry name" value="PUA domain-like"/>
    <property type="match status" value="1"/>
</dbReference>
<evidence type="ECO:0000313" key="15">
    <source>
        <dbReference type="EMBL" id="KYQ55383.1"/>
    </source>
</evidence>
<dbReference type="Pfam" id="PF03226">
    <property type="entry name" value="Yippee-Mis18"/>
    <property type="match status" value="1"/>
</dbReference>
<dbReference type="SMART" id="SM00464">
    <property type="entry name" value="LON"/>
    <property type="match status" value="1"/>
</dbReference>
<accession>A0A151X4N5</accession>
<name>A0A151X4N5_9HYME</name>
<keyword evidence="16" id="KW-1185">Reference proteome</keyword>
<comment type="similarity">
    <text evidence="3">Belongs to the CRBN family.</text>
</comment>
<dbReference type="Gene3D" id="2.170.150.20">
    <property type="entry name" value="Peptide methionine sulfoxide reductase"/>
    <property type="match status" value="1"/>
</dbReference>
<keyword evidence="7" id="KW-0862">Zinc</keyword>
<evidence type="ECO:0000259" key="14">
    <source>
        <dbReference type="PROSITE" id="PS51788"/>
    </source>
</evidence>
<evidence type="ECO:0000256" key="8">
    <source>
        <dbReference type="ARBA" id="ARBA00022843"/>
    </source>
</evidence>
<dbReference type="GO" id="GO:0046872">
    <property type="term" value="F:metal ion binding"/>
    <property type="evidence" value="ECO:0007669"/>
    <property type="project" value="UniProtKB-KW"/>
</dbReference>
<evidence type="ECO:0000256" key="5">
    <source>
        <dbReference type="ARBA" id="ARBA00022723"/>
    </source>
</evidence>
<dbReference type="PANTHER" id="PTHR46732">
    <property type="entry name" value="ATP-DEPENDENT PROTEASE LA (LON) DOMAIN PROTEIN"/>
    <property type="match status" value="1"/>
</dbReference>
<organism evidence="15 16">
    <name type="scientific">Mycetomoellerius zeteki</name>
    <dbReference type="NCBI Taxonomy" id="64791"/>
    <lineage>
        <taxon>Eukaryota</taxon>
        <taxon>Metazoa</taxon>
        <taxon>Ecdysozoa</taxon>
        <taxon>Arthropoda</taxon>
        <taxon>Hexapoda</taxon>
        <taxon>Insecta</taxon>
        <taxon>Pterygota</taxon>
        <taxon>Neoptera</taxon>
        <taxon>Endopterygota</taxon>
        <taxon>Hymenoptera</taxon>
        <taxon>Apocrita</taxon>
        <taxon>Aculeata</taxon>
        <taxon>Formicoidea</taxon>
        <taxon>Formicidae</taxon>
        <taxon>Myrmicinae</taxon>
        <taxon>Mycetomoellerius</taxon>
    </lineage>
</organism>
<feature type="domain" description="Lon N-terminal" evidence="13">
    <location>
        <begin position="256"/>
        <end position="486"/>
    </location>
</feature>
<proteinExistence type="inferred from homology"/>
<comment type="subcellular location">
    <subcellularLocation>
        <location evidence="1">Nucleus</location>
    </subcellularLocation>
</comment>
<sequence length="600" mass="68629">MRTLIAKTLLNGFPQDSIAPSSKVQWILSRLITRQPILPLMDKYHVKGNGFTKDKPYVPSKWDHNITPMIDESVESIRSRRLEPGESTRVVGVSQKASPAAYPQPLLRTMLSSSLRIVPTLLGTMLSSSLSTSQNWNIVFRFSLSPGLKSQFRTQHTRLGIVNHIGLNFYGLCLVQNSIKQKQESPHSGPDEDHENWSDVSTVELDLSSNRLEPNMDNVPVPSENTFDVTLSAAHSYLGQNLEELRGRTILDDGIYINLPLLVKQSVLFPGQTLPMTVFGTQTIEMLQTCIQNDRTFGVVCYGNPDFERIGTTAEIYEYTDGGIWLDHGRREFRLKAKGRQRFKILRIITQDNNKISANVKVLPEITLEPPFLDQRLASLDHLRISVDSEEDMKKQERVENLDAAVTAWPAWVYRQYDPIRLSFRIRQHLQFLETRGGSVPKNPIDLSFWVAQNILMDHNERLMLLTYDCAISRLQREIKYLVEDKIYVCVHCESFIGRQSHMFPMNQEGPQGTYVNPGGVIHETITFYHVQGVVLNNSDPSTEYSWFPGYAWTIAICKGCRHHVGWKFTAVQSNLRPKEFWGLTRRSLKNKDLKVKKKK</sequence>
<dbReference type="InterPro" id="IPR015947">
    <property type="entry name" value="PUA-like_sf"/>
</dbReference>
<evidence type="ECO:0000256" key="12">
    <source>
        <dbReference type="ARBA" id="ARBA00046796"/>
    </source>
</evidence>
<dbReference type="FunFam" id="2.170.150.20:FF:000005">
    <property type="entry name" value="Blast:Protein cereblon homolog"/>
    <property type="match status" value="1"/>
</dbReference>
<feature type="domain" description="CULT" evidence="14">
    <location>
        <begin position="485"/>
        <end position="593"/>
    </location>
</feature>
<protein>
    <recommendedName>
        <fullName evidence="4">Protein cereblon</fullName>
    </recommendedName>
    <alternativeName>
        <fullName evidence="10">Protein ohgata</fullName>
    </alternativeName>
</protein>
<comment type="pathway">
    <text evidence="2">Protein modification; protein ubiquitination.</text>
</comment>
<dbReference type="Gene3D" id="2.30.130.40">
    <property type="entry name" value="LON domain-like"/>
    <property type="match status" value="1"/>
</dbReference>
<dbReference type="UniPathway" id="UPA00143"/>
<comment type="function">
    <text evidence="11">Substrate recognition component of a DCX (DDB1-CUL4-X-box) E3 protein ligase complex that mediates the ubiquitination and subsequent proteasomal degradation of target proteins. Has an essential role in mediating growth by negatively regulating insulin signaling. It also has a role in maintaining presynaptic function in the neuromuscular junction synapses of third-instar larvae.</text>
</comment>
<dbReference type="Proteomes" id="UP000075809">
    <property type="component" value="Unassembled WGS sequence"/>
</dbReference>
<dbReference type="PROSITE" id="PS51788">
    <property type="entry name" value="CULT"/>
    <property type="match status" value="1"/>
</dbReference>
<keyword evidence="5" id="KW-0479">Metal-binding</keyword>
<dbReference type="GO" id="GO:0005634">
    <property type="term" value="C:nucleus"/>
    <property type="evidence" value="ECO:0007669"/>
    <property type="project" value="UniProtKB-SubCell"/>
</dbReference>
<evidence type="ECO:0000256" key="7">
    <source>
        <dbReference type="ARBA" id="ARBA00022833"/>
    </source>
</evidence>
<comment type="subunit">
    <text evidence="12">Likely a component of a DCX (DDB1-CUL4-X-box) protein ligase complex. May interact with pic/DDB1.</text>
</comment>
<evidence type="ECO:0000256" key="1">
    <source>
        <dbReference type="ARBA" id="ARBA00004123"/>
    </source>
</evidence>
<keyword evidence="9" id="KW-0539">Nucleus</keyword>
<dbReference type="InterPro" id="IPR003111">
    <property type="entry name" value="Lon_prtase_N"/>
</dbReference>
<dbReference type="InterPro" id="IPR004910">
    <property type="entry name" value="Yippee/Mis18/Cereblon"/>
</dbReference>
<dbReference type="AlphaFoldDB" id="A0A151X4N5"/>
<dbReference type="PROSITE" id="PS51787">
    <property type="entry name" value="LON_N"/>
    <property type="match status" value="1"/>
</dbReference>
<gene>
    <name evidence="15" type="ORF">ALC60_05752</name>
</gene>
<dbReference type="EMBL" id="KQ982543">
    <property type="protein sequence ID" value="KYQ55383.1"/>
    <property type="molecule type" value="Genomic_DNA"/>
</dbReference>
<evidence type="ECO:0000313" key="16">
    <source>
        <dbReference type="Proteomes" id="UP000075809"/>
    </source>
</evidence>
<evidence type="ECO:0000256" key="9">
    <source>
        <dbReference type="ARBA" id="ARBA00023242"/>
    </source>
</evidence>
<keyword evidence="6" id="KW-0833">Ubl conjugation pathway</keyword>